<feature type="compositionally biased region" description="Basic and acidic residues" evidence="1">
    <location>
        <begin position="660"/>
        <end position="670"/>
    </location>
</feature>
<sequence>MFSGFPQKISMPFNLNLLGDEAKLAFRSQPGGIAKLASTRHIADTDSYWNQYFVLFDSASDVFSLISPNDVRRALYEAPENVATLIRVVTTRLFNLVSDHTFPTPPNASVTSYATSLLRNTTGNQERNTTKEVLNCLRVLQRVLPVVFEVESECGRFELEVFWKDVEVEEEHVVEEATQDPQFVIEDEEDDEDGPPEQPPPRKRQEPASPRKKLSPSVSARLFSCLIDLLFCCGFTLPTKIQIDHYKINYTIWYKGIGSTAGPGPSQPYESNRTEVLRLLLVLTSKQIYAPPSALFISPSRYTLHFVQNTPRRDVLTILCSLINTAMNTTGASTNTVAGVAGKLPYNHLVFKGEDPHANLVGMCFQVLCVLLDFQSGSARDGTPATGENASPSPTARTNAFRYFVAKLHRTSDFDLILRGVLDILEHQMASINNLLPGSRRSVPYIVETVIFFWKIIELNKKFRAYILDSERAVDLIGYIFCYGLDIKDKPEQHGMCRAVSYIIQSLSAERAFGLKLSSPLRVAMPGKWGISNNVGDFFINAIYSMIATTSGSLSSLYPAFVISLANAAPYFKHLNVTSSTRLIQLFTTFASPSFLLSDEGHPRLLYFILEVFNTVILRNLTDNPNLVYGIIRVHKHFEDLGTFTLARGLRDIQRLKEERARKKDADVTNKGKQRATSGDDEEPHEEKARLLRNENSSLEALRRAESGEAHIPSETSSVASPPMSPTARNAALQEGQSMPISEKARGKMRAVRTLSVDIGASLEPLNITSVGRNGFVPTQEWVTSWQQGLPLDPILLMLSELLPKVQELQASLSPSTATTAISDLLRSASVKDHLPQPPPLNPRRFTWSEASIVWLTSLLWGEIYIRGMSPLGIWNTTTVRLFYVKHTQAQQRQITETVSNVVGGLLGRNESSQSVRQQRQT</sequence>
<feature type="region of interest" description="Disordered" evidence="1">
    <location>
        <begin position="660"/>
        <end position="746"/>
    </location>
</feature>
<evidence type="ECO:0000256" key="1">
    <source>
        <dbReference type="SAM" id="MobiDB-lite"/>
    </source>
</evidence>
<gene>
    <name evidence="2" type="ORF">BXZ70DRAFT_885601</name>
</gene>
<evidence type="ECO:0000313" key="3">
    <source>
        <dbReference type="Proteomes" id="UP000813824"/>
    </source>
</evidence>
<dbReference type="Pfam" id="PF12722">
    <property type="entry name" value="Hid1"/>
    <property type="match status" value="1"/>
</dbReference>
<comment type="caution">
    <text evidence="2">The sequence shown here is derived from an EMBL/GenBank/DDBJ whole genome shotgun (WGS) entry which is preliminary data.</text>
</comment>
<dbReference type="EMBL" id="JAEVFJ010000002">
    <property type="protein sequence ID" value="KAH8107218.1"/>
    <property type="molecule type" value="Genomic_DNA"/>
</dbReference>
<keyword evidence="3" id="KW-1185">Reference proteome</keyword>
<dbReference type="Proteomes" id="UP000813824">
    <property type="component" value="Unassembled WGS sequence"/>
</dbReference>
<dbReference type="PANTHER" id="PTHR21575">
    <property type="entry name" value="PROTEIN HID1"/>
    <property type="match status" value="1"/>
</dbReference>
<reference evidence="2" key="1">
    <citation type="journal article" date="2021" name="New Phytol.">
        <title>Evolutionary innovations through gain and loss of genes in the ectomycorrhizal Boletales.</title>
        <authorList>
            <person name="Wu G."/>
            <person name="Miyauchi S."/>
            <person name="Morin E."/>
            <person name="Kuo A."/>
            <person name="Drula E."/>
            <person name="Varga T."/>
            <person name="Kohler A."/>
            <person name="Feng B."/>
            <person name="Cao Y."/>
            <person name="Lipzen A."/>
            <person name="Daum C."/>
            <person name="Hundley H."/>
            <person name="Pangilinan J."/>
            <person name="Johnson J."/>
            <person name="Barry K."/>
            <person name="LaButti K."/>
            <person name="Ng V."/>
            <person name="Ahrendt S."/>
            <person name="Min B."/>
            <person name="Choi I.G."/>
            <person name="Park H."/>
            <person name="Plett J.M."/>
            <person name="Magnuson J."/>
            <person name="Spatafora J.W."/>
            <person name="Nagy L.G."/>
            <person name="Henrissat B."/>
            <person name="Grigoriev I.V."/>
            <person name="Yang Z.L."/>
            <person name="Xu J."/>
            <person name="Martin F.M."/>
        </authorList>
    </citation>
    <scope>NUCLEOTIDE SEQUENCE</scope>
    <source>
        <strain evidence="2">KKN 215</strain>
    </source>
</reference>
<dbReference type="GO" id="GO:0016020">
    <property type="term" value="C:membrane"/>
    <property type="evidence" value="ECO:0007669"/>
    <property type="project" value="TreeGrafter"/>
</dbReference>
<dbReference type="OrthoDB" id="432953at2759"/>
<protein>
    <submittedName>
        <fullName evidence="2">High-temperature-induced dauer-formation protein-domain-containing protein</fullName>
    </submittedName>
</protein>
<organism evidence="2 3">
    <name type="scientific">Cristinia sonorae</name>
    <dbReference type="NCBI Taxonomy" id="1940300"/>
    <lineage>
        <taxon>Eukaryota</taxon>
        <taxon>Fungi</taxon>
        <taxon>Dikarya</taxon>
        <taxon>Basidiomycota</taxon>
        <taxon>Agaricomycotina</taxon>
        <taxon>Agaricomycetes</taxon>
        <taxon>Agaricomycetidae</taxon>
        <taxon>Agaricales</taxon>
        <taxon>Pleurotineae</taxon>
        <taxon>Stephanosporaceae</taxon>
        <taxon>Cristinia</taxon>
    </lineage>
</organism>
<name>A0A8K0UZ34_9AGAR</name>
<proteinExistence type="predicted"/>
<dbReference type="GO" id="GO:0005797">
    <property type="term" value="C:Golgi medial cisterna"/>
    <property type="evidence" value="ECO:0007669"/>
    <property type="project" value="TreeGrafter"/>
</dbReference>
<dbReference type="AlphaFoldDB" id="A0A8K0UZ34"/>
<dbReference type="GO" id="GO:0000138">
    <property type="term" value="C:Golgi trans cisterna"/>
    <property type="evidence" value="ECO:0007669"/>
    <property type="project" value="TreeGrafter"/>
</dbReference>
<evidence type="ECO:0000313" key="2">
    <source>
        <dbReference type="EMBL" id="KAH8107218.1"/>
    </source>
</evidence>
<feature type="compositionally biased region" description="Acidic residues" evidence="1">
    <location>
        <begin position="185"/>
        <end position="195"/>
    </location>
</feature>
<dbReference type="InterPro" id="IPR026705">
    <property type="entry name" value="Hid-1/Ecm30"/>
</dbReference>
<accession>A0A8K0UZ34</accession>
<feature type="region of interest" description="Disordered" evidence="1">
    <location>
        <begin position="174"/>
        <end position="213"/>
    </location>
</feature>
<dbReference type="PANTHER" id="PTHR21575:SF12">
    <property type="entry name" value="PROTEIN HID1"/>
    <property type="match status" value="1"/>
</dbReference>